<evidence type="ECO:0000256" key="6">
    <source>
        <dbReference type="ARBA" id="ARBA00023027"/>
    </source>
</evidence>
<dbReference type="SUPFAM" id="SSF50129">
    <property type="entry name" value="GroES-like"/>
    <property type="match status" value="1"/>
</dbReference>
<evidence type="ECO:0000313" key="8">
    <source>
        <dbReference type="EMBL" id="GFP33047.1"/>
    </source>
</evidence>
<dbReference type="PANTHER" id="PTHR43161">
    <property type="entry name" value="SORBITOL DEHYDROGENASE"/>
    <property type="match status" value="1"/>
</dbReference>
<keyword evidence="3" id="KW-0479">Metal-binding</keyword>
<dbReference type="AlphaFoldDB" id="A0A6V8PLA9"/>
<comment type="similarity">
    <text evidence="2">Belongs to the zinc-containing alcohol dehydrogenase family.</text>
</comment>
<comment type="cofactor">
    <cofactor evidence="1">
        <name>Zn(2+)</name>
        <dbReference type="ChEBI" id="CHEBI:29105"/>
    </cofactor>
</comment>
<protein>
    <submittedName>
        <fullName evidence="8">L-iditol 2-dehydrogenase</fullName>
    </submittedName>
</protein>
<dbReference type="InterPro" id="IPR013149">
    <property type="entry name" value="ADH-like_C"/>
</dbReference>
<accession>A0A6V8PLA9</accession>
<organism evidence="8 9">
    <name type="scientific">Candidatus Hakubella thermalkaliphila</name>
    <dbReference type="NCBI Taxonomy" id="2754717"/>
    <lineage>
        <taxon>Bacteria</taxon>
        <taxon>Bacillati</taxon>
        <taxon>Actinomycetota</taxon>
        <taxon>Actinomycetota incertae sedis</taxon>
        <taxon>Candidatus Hakubellales</taxon>
        <taxon>Candidatus Hakubellaceae</taxon>
        <taxon>Candidatus Hakubella</taxon>
    </lineage>
</organism>
<feature type="non-terminal residue" evidence="8">
    <location>
        <position position="1"/>
    </location>
</feature>
<dbReference type="Proteomes" id="UP000568877">
    <property type="component" value="Unassembled WGS sequence"/>
</dbReference>
<dbReference type="FunFam" id="3.40.50.720:FF:000068">
    <property type="entry name" value="Sorbitol dehydrogenase"/>
    <property type="match status" value="1"/>
</dbReference>
<dbReference type="EMBL" id="BLSA01000248">
    <property type="protein sequence ID" value="GFP33047.1"/>
    <property type="molecule type" value="Genomic_DNA"/>
</dbReference>
<evidence type="ECO:0000256" key="4">
    <source>
        <dbReference type="ARBA" id="ARBA00022833"/>
    </source>
</evidence>
<sequence length="223" mass="23403">LVEYLVHPADFAFPLPENVSYEEGSLLEPLSVGIYAVRRANLGLGAHVLITGAGPIGLVTLLAARAAGTTKIYMTDVRDDRLDLAKQMGATEVINVAEEDVGKKVDKLTNGVGVDAVIECSGAPAASSGSLLWVRRGGTVVLVGMGPDEFNFPVLTIGAKELDVRGVFRYVNTYPAAVELVANGAVNLKPLVTHHYPLDQVVEAMDVAHKGTGGAIKVAVTLC</sequence>
<gene>
    <name evidence="8" type="ORF">HKBW3S42_01358</name>
</gene>
<keyword evidence="6" id="KW-0520">NAD</keyword>
<name>A0A6V8PLA9_9ACTN</name>
<evidence type="ECO:0000256" key="2">
    <source>
        <dbReference type="ARBA" id="ARBA00008072"/>
    </source>
</evidence>
<reference evidence="8 9" key="1">
    <citation type="journal article" date="2020" name="Front. Microbiol.">
        <title>Single-cell genomics of novel Actinobacteria with the Wood-Ljungdahl pathway discovered in a serpentinizing system.</title>
        <authorList>
            <person name="Merino N."/>
            <person name="Kawai M."/>
            <person name="Boyd E.S."/>
            <person name="Colman D.R."/>
            <person name="McGlynn S.E."/>
            <person name="Nealson K.H."/>
            <person name="Kurokawa K."/>
            <person name="Hongoh Y."/>
        </authorList>
    </citation>
    <scope>NUCLEOTIDE SEQUENCE [LARGE SCALE GENOMIC DNA]</scope>
    <source>
        <strain evidence="8 9">S42</strain>
    </source>
</reference>
<dbReference type="SUPFAM" id="SSF51735">
    <property type="entry name" value="NAD(P)-binding Rossmann-fold domains"/>
    <property type="match status" value="1"/>
</dbReference>
<evidence type="ECO:0000259" key="7">
    <source>
        <dbReference type="Pfam" id="PF00107"/>
    </source>
</evidence>
<comment type="caution">
    <text evidence="8">The sequence shown here is derived from an EMBL/GenBank/DDBJ whole genome shotgun (WGS) entry which is preliminary data.</text>
</comment>
<dbReference type="GO" id="GO:0016491">
    <property type="term" value="F:oxidoreductase activity"/>
    <property type="evidence" value="ECO:0007669"/>
    <property type="project" value="UniProtKB-KW"/>
</dbReference>
<feature type="domain" description="Alcohol dehydrogenase-like C-terminal" evidence="7">
    <location>
        <begin position="55"/>
        <end position="182"/>
    </location>
</feature>
<evidence type="ECO:0000256" key="5">
    <source>
        <dbReference type="ARBA" id="ARBA00023002"/>
    </source>
</evidence>
<evidence type="ECO:0000256" key="1">
    <source>
        <dbReference type="ARBA" id="ARBA00001947"/>
    </source>
</evidence>
<dbReference type="InterPro" id="IPR011032">
    <property type="entry name" value="GroES-like_sf"/>
</dbReference>
<evidence type="ECO:0000256" key="3">
    <source>
        <dbReference type="ARBA" id="ARBA00022723"/>
    </source>
</evidence>
<keyword evidence="5" id="KW-0560">Oxidoreductase</keyword>
<proteinExistence type="inferred from homology"/>
<dbReference type="Gene3D" id="3.90.180.10">
    <property type="entry name" value="Medium-chain alcohol dehydrogenases, catalytic domain"/>
    <property type="match status" value="1"/>
</dbReference>
<evidence type="ECO:0000313" key="9">
    <source>
        <dbReference type="Proteomes" id="UP000568877"/>
    </source>
</evidence>
<dbReference type="PANTHER" id="PTHR43161:SF9">
    <property type="entry name" value="SORBITOL DEHYDROGENASE"/>
    <property type="match status" value="1"/>
</dbReference>
<dbReference type="Pfam" id="PF00107">
    <property type="entry name" value="ADH_zinc_N"/>
    <property type="match status" value="1"/>
</dbReference>
<dbReference type="GO" id="GO:0046872">
    <property type="term" value="F:metal ion binding"/>
    <property type="evidence" value="ECO:0007669"/>
    <property type="project" value="UniProtKB-KW"/>
</dbReference>
<dbReference type="Gene3D" id="3.40.50.720">
    <property type="entry name" value="NAD(P)-binding Rossmann-like Domain"/>
    <property type="match status" value="1"/>
</dbReference>
<keyword evidence="4" id="KW-0862">Zinc</keyword>
<dbReference type="InterPro" id="IPR036291">
    <property type="entry name" value="NAD(P)-bd_dom_sf"/>
</dbReference>